<evidence type="ECO:0000313" key="2">
    <source>
        <dbReference type="EMBL" id="MCQ5122683.1"/>
    </source>
</evidence>
<dbReference type="PANTHER" id="PTHR43358:SF4">
    <property type="entry name" value="ALPHA_BETA HYDROLASE FOLD-1 DOMAIN-CONTAINING PROTEIN"/>
    <property type="match status" value="1"/>
</dbReference>
<accession>A0ABT1SNA4</accession>
<dbReference type="InterPro" id="IPR029058">
    <property type="entry name" value="AB_hydrolase_fold"/>
</dbReference>
<dbReference type="PANTHER" id="PTHR43358">
    <property type="entry name" value="ALPHA/BETA-HYDROLASE"/>
    <property type="match status" value="1"/>
</dbReference>
<protein>
    <submittedName>
        <fullName evidence="2">Alpha/beta hydrolase</fullName>
    </submittedName>
</protein>
<evidence type="ECO:0000313" key="3">
    <source>
        <dbReference type="Proteomes" id="UP001524435"/>
    </source>
</evidence>
<feature type="domain" description="AB hydrolase-1" evidence="1">
    <location>
        <begin position="101"/>
        <end position="223"/>
    </location>
</feature>
<proteinExistence type="predicted"/>
<reference evidence="2 3" key="1">
    <citation type="submission" date="2022-06" db="EMBL/GenBank/DDBJ databases">
        <title>Isolation of gut microbiota from human fecal samples.</title>
        <authorList>
            <person name="Pamer E.G."/>
            <person name="Barat B."/>
            <person name="Waligurski E."/>
            <person name="Medina S."/>
            <person name="Paddock L."/>
            <person name="Mostad J."/>
        </authorList>
    </citation>
    <scope>NUCLEOTIDE SEQUENCE [LARGE SCALE GENOMIC DNA]</scope>
    <source>
        <strain evidence="2 3">DFI.6.1</strain>
    </source>
</reference>
<dbReference type="GO" id="GO:0016787">
    <property type="term" value="F:hydrolase activity"/>
    <property type="evidence" value="ECO:0007669"/>
    <property type="project" value="UniProtKB-KW"/>
</dbReference>
<evidence type="ECO:0000259" key="1">
    <source>
        <dbReference type="Pfam" id="PF00561"/>
    </source>
</evidence>
<sequence length="319" mass="36010">MFWKKKKFWIILTTTVIVLFTAISLFAGNYLVDYALYVDENGRVGSMGDYDPYAKQDTQLQKEFDAWIGSVPVQEWETKSEDGLKLWAQFLPAEEDQHNYIIAVHGYTANHHGIEPAVKPFVEAGYHVLTPDQRGCGNSEGRYLSMGYFEKRDVIVWINEILAYDEQANIVLYGESMGAATVLMAAGEGLPKQVKAVVEDCGYTTAYAMFKDQLKERFSLPEFPFLPAAALIGNLRAGFNFYDADALEAIQHADLPILFIHGGADDYVPTYMGKELYESYRHEKELLIVEGAEHGTSSDVDTKLYYDTIFAFLDKYAKA</sequence>
<keyword evidence="2" id="KW-0378">Hydrolase</keyword>
<dbReference type="SUPFAM" id="SSF53474">
    <property type="entry name" value="alpha/beta-Hydrolases"/>
    <property type="match status" value="1"/>
</dbReference>
<comment type="caution">
    <text evidence="2">The sequence shown here is derived from an EMBL/GenBank/DDBJ whole genome shotgun (WGS) entry which is preliminary data.</text>
</comment>
<dbReference type="EMBL" id="JANGCH010000025">
    <property type="protein sequence ID" value="MCQ5122683.1"/>
    <property type="molecule type" value="Genomic_DNA"/>
</dbReference>
<name>A0ABT1SNA4_9FIRM</name>
<dbReference type="Pfam" id="PF00561">
    <property type="entry name" value="Abhydrolase_1"/>
    <property type="match status" value="1"/>
</dbReference>
<dbReference type="InterPro" id="IPR000073">
    <property type="entry name" value="AB_hydrolase_1"/>
</dbReference>
<gene>
    <name evidence="2" type="ORF">NE663_10520</name>
</gene>
<keyword evidence="3" id="KW-1185">Reference proteome</keyword>
<dbReference type="RefSeq" id="WP_256198351.1">
    <property type="nucleotide sequence ID" value="NZ_JANGCH010000025.1"/>
</dbReference>
<organism evidence="2 3">
    <name type="scientific">Massilicoli timonensis</name>
    <dbReference type="NCBI Taxonomy" id="2015901"/>
    <lineage>
        <taxon>Bacteria</taxon>
        <taxon>Bacillati</taxon>
        <taxon>Bacillota</taxon>
        <taxon>Erysipelotrichia</taxon>
        <taxon>Erysipelotrichales</taxon>
        <taxon>Erysipelotrichaceae</taxon>
        <taxon>Massilicoli</taxon>
    </lineage>
</organism>
<dbReference type="Proteomes" id="UP001524435">
    <property type="component" value="Unassembled WGS sequence"/>
</dbReference>
<dbReference type="Gene3D" id="3.40.50.1820">
    <property type="entry name" value="alpha/beta hydrolase"/>
    <property type="match status" value="1"/>
</dbReference>
<dbReference type="InterPro" id="IPR052920">
    <property type="entry name" value="DNA-binding_regulatory"/>
</dbReference>